<proteinExistence type="predicted"/>
<evidence type="ECO:0000313" key="1">
    <source>
        <dbReference type="EMBL" id="MBB6675959.1"/>
    </source>
</evidence>
<dbReference type="AlphaFoldDB" id="A0A841T771"/>
<comment type="caution">
    <text evidence="1">The sequence shown here is derived from an EMBL/GenBank/DDBJ whole genome shotgun (WGS) entry which is preliminary data.</text>
</comment>
<dbReference type="Proteomes" id="UP000574133">
    <property type="component" value="Unassembled WGS sequence"/>
</dbReference>
<evidence type="ECO:0000313" key="2">
    <source>
        <dbReference type="Proteomes" id="UP000574133"/>
    </source>
</evidence>
<accession>A0A841T771</accession>
<gene>
    <name evidence="1" type="ORF">H4Q31_01310</name>
</gene>
<dbReference type="RefSeq" id="WP_185177265.1">
    <property type="nucleotide sequence ID" value="NZ_CBCSEP010000012.1"/>
</dbReference>
<name>A0A841T771_9BACL</name>
<keyword evidence="2" id="KW-1185">Reference proteome</keyword>
<protein>
    <submittedName>
        <fullName evidence="1">Uncharacterized protein</fullName>
    </submittedName>
</protein>
<reference evidence="1 2" key="1">
    <citation type="submission" date="2020-08" db="EMBL/GenBank/DDBJ databases">
        <title>Cohnella phylogeny.</title>
        <authorList>
            <person name="Dunlap C."/>
        </authorList>
    </citation>
    <scope>NUCLEOTIDE SEQUENCE [LARGE SCALE GENOMIC DNA]</scope>
    <source>
        <strain evidence="1 2">DSM 103658</strain>
    </source>
</reference>
<sequence>MDRFSEPPIRREKPQADELDAFKQFRDMKLEIEMEGEATEDAGGDL</sequence>
<dbReference type="EMBL" id="JACJVN010000007">
    <property type="protein sequence ID" value="MBB6675959.1"/>
    <property type="molecule type" value="Genomic_DNA"/>
</dbReference>
<organism evidence="1 2">
    <name type="scientific">Cohnella lubricantis</name>
    <dbReference type="NCBI Taxonomy" id="2163172"/>
    <lineage>
        <taxon>Bacteria</taxon>
        <taxon>Bacillati</taxon>
        <taxon>Bacillota</taxon>
        <taxon>Bacilli</taxon>
        <taxon>Bacillales</taxon>
        <taxon>Paenibacillaceae</taxon>
        <taxon>Cohnella</taxon>
    </lineage>
</organism>